<reference evidence="2 3" key="1">
    <citation type="submission" date="2019-07" db="EMBL/GenBank/DDBJ databases">
        <title>Insights of Desulfuromonas acetexigens electromicrobiology.</title>
        <authorList>
            <person name="Katuri K."/>
            <person name="Sapireddy V."/>
            <person name="Shaw D.R."/>
            <person name="Saikaly P."/>
        </authorList>
    </citation>
    <scope>NUCLEOTIDE SEQUENCE [LARGE SCALE GENOMIC DNA]</scope>
    <source>
        <strain evidence="2 3">2873</strain>
    </source>
</reference>
<accession>A0A550JBW4</accession>
<dbReference type="EMBL" id="VJVV01000007">
    <property type="protein sequence ID" value="TRO80641.1"/>
    <property type="molecule type" value="Genomic_DNA"/>
</dbReference>
<dbReference type="OrthoDB" id="5397478at2"/>
<dbReference type="Proteomes" id="UP000317155">
    <property type="component" value="Unassembled WGS sequence"/>
</dbReference>
<dbReference type="RefSeq" id="WP_092058296.1">
    <property type="nucleotide sequence ID" value="NZ_FOJJ01000039.1"/>
</dbReference>
<keyword evidence="3" id="KW-1185">Reference proteome</keyword>
<organism evidence="2 3">
    <name type="scientific">Trichloromonas acetexigens</name>
    <dbReference type="NCBI Taxonomy" id="38815"/>
    <lineage>
        <taxon>Bacteria</taxon>
        <taxon>Pseudomonadati</taxon>
        <taxon>Thermodesulfobacteriota</taxon>
        <taxon>Desulfuromonadia</taxon>
        <taxon>Desulfuromonadales</taxon>
        <taxon>Trichloromonadaceae</taxon>
        <taxon>Trichloromonas</taxon>
    </lineage>
</organism>
<comment type="caution">
    <text evidence="2">The sequence shown here is derived from an EMBL/GenBank/DDBJ whole genome shotgun (WGS) entry which is preliminary data.</text>
</comment>
<feature type="transmembrane region" description="Helical" evidence="1">
    <location>
        <begin position="7"/>
        <end position="35"/>
    </location>
</feature>
<dbReference type="AlphaFoldDB" id="A0A550JBW4"/>
<protein>
    <submittedName>
        <fullName evidence="2">Uncharacterized protein</fullName>
    </submittedName>
</protein>
<keyword evidence="1" id="KW-1133">Transmembrane helix</keyword>
<proteinExistence type="predicted"/>
<gene>
    <name evidence="2" type="ORF">FL622_11180</name>
</gene>
<feature type="transmembrane region" description="Helical" evidence="1">
    <location>
        <begin position="47"/>
        <end position="70"/>
    </location>
</feature>
<evidence type="ECO:0000313" key="2">
    <source>
        <dbReference type="EMBL" id="TRO80641.1"/>
    </source>
</evidence>
<evidence type="ECO:0000256" key="1">
    <source>
        <dbReference type="SAM" id="Phobius"/>
    </source>
</evidence>
<name>A0A550JBW4_9BACT</name>
<keyword evidence="1" id="KW-0472">Membrane</keyword>
<sequence>MTKDTDLLLAICAFTLYIVGGLATFGGLGLFFFIGEGDVLGWGTGKGLGYLCICVGLCLSIFGVLFMRIVRNRTPR</sequence>
<keyword evidence="1" id="KW-0812">Transmembrane</keyword>
<evidence type="ECO:0000313" key="3">
    <source>
        <dbReference type="Proteomes" id="UP000317155"/>
    </source>
</evidence>